<comment type="similarity">
    <text evidence="5">Belongs to the Omp25/RopB family.</text>
</comment>
<keyword evidence="2 6" id="KW-0732">Signal</keyword>
<dbReference type="EMBL" id="FOSN01000012">
    <property type="protein sequence ID" value="SFK62308.1"/>
    <property type="molecule type" value="Genomic_DNA"/>
</dbReference>
<dbReference type="PANTHER" id="PTHR34001:SF3">
    <property type="entry name" value="BLL7405 PROTEIN"/>
    <property type="match status" value="1"/>
</dbReference>
<organism evidence="8 9">
    <name type="scientific">Methylocapsa palsarum</name>
    <dbReference type="NCBI Taxonomy" id="1612308"/>
    <lineage>
        <taxon>Bacteria</taxon>
        <taxon>Pseudomonadati</taxon>
        <taxon>Pseudomonadota</taxon>
        <taxon>Alphaproteobacteria</taxon>
        <taxon>Hyphomicrobiales</taxon>
        <taxon>Beijerinckiaceae</taxon>
        <taxon>Methylocapsa</taxon>
    </lineage>
</organism>
<evidence type="ECO:0000256" key="6">
    <source>
        <dbReference type="SAM" id="SignalP"/>
    </source>
</evidence>
<proteinExistence type="inferred from homology"/>
<evidence type="ECO:0000313" key="9">
    <source>
        <dbReference type="Proteomes" id="UP000198755"/>
    </source>
</evidence>
<evidence type="ECO:0000256" key="3">
    <source>
        <dbReference type="ARBA" id="ARBA00023136"/>
    </source>
</evidence>
<protein>
    <submittedName>
        <fullName evidence="8">Outer membrane immunogenic protein</fullName>
    </submittedName>
</protein>
<dbReference type="AlphaFoldDB" id="A0A1I4B0F0"/>
<keyword evidence="3" id="KW-0472">Membrane</keyword>
<comment type="subcellular location">
    <subcellularLocation>
        <location evidence="1">Cell outer membrane</location>
    </subcellularLocation>
</comment>
<reference evidence="8 9" key="1">
    <citation type="submission" date="2016-10" db="EMBL/GenBank/DDBJ databases">
        <authorList>
            <person name="de Groot N.N."/>
        </authorList>
    </citation>
    <scope>NUCLEOTIDE SEQUENCE [LARGE SCALE GENOMIC DNA]</scope>
    <source>
        <strain evidence="8 9">NE2</strain>
    </source>
</reference>
<feature type="domain" description="Outer membrane protein beta-barrel" evidence="7">
    <location>
        <begin position="52"/>
        <end position="244"/>
    </location>
</feature>
<evidence type="ECO:0000313" key="8">
    <source>
        <dbReference type="EMBL" id="SFK62308.1"/>
    </source>
</evidence>
<dbReference type="Proteomes" id="UP000198755">
    <property type="component" value="Unassembled WGS sequence"/>
</dbReference>
<evidence type="ECO:0000256" key="4">
    <source>
        <dbReference type="ARBA" id="ARBA00023237"/>
    </source>
</evidence>
<feature type="chain" id="PRO_5011453267" evidence="6">
    <location>
        <begin position="22"/>
        <end position="287"/>
    </location>
</feature>
<dbReference type="Gene3D" id="2.40.160.20">
    <property type="match status" value="1"/>
</dbReference>
<keyword evidence="9" id="KW-1185">Reference proteome</keyword>
<dbReference type="InterPro" id="IPR051692">
    <property type="entry name" value="OMP-like"/>
</dbReference>
<dbReference type="RefSeq" id="WP_139223628.1">
    <property type="nucleotide sequence ID" value="NZ_FOSN01000012.1"/>
</dbReference>
<dbReference type="Pfam" id="PF13505">
    <property type="entry name" value="OMP_b-brl"/>
    <property type="match status" value="1"/>
</dbReference>
<dbReference type="InterPro" id="IPR011250">
    <property type="entry name" value="OMP/PagP_B-barrel"/>
</dbReference>
<dbReference type="GO" id="GO:0009279">
    <property type="term" value="C:cell outer membrane"/>
    <property type="evidence" value="ECO:0007669"/>
    <property type="project" value="UniProtKB-SubCell"/>
</dbReference>
<keyword evidence="4" id="KW-0998">Cell outer membrane</keyword>
<name>A0A1I4B0F0_9HYPH</name>
<dbReference type="InterPro" id="IPR027385">
    <property type="entry name" value="Beta-barrel_OMP"/>
</dbReference>
<evidence type="ECO:0000259" key="7">
    <source>
        <dbReference type="Pfam" id="PF13505"/>
    </source>
</evidence>
<dbReference type="OrthoDB" id="9815357at2"/>
<sequence>MLRLALLQSVGAVALCGMCLAADLAPAAPTPSPYNWTGAYGGVNLGGHWRNSSMQFTGTDSSGLEAGGGLGVAQSFGVIPYNGVSTVSGLIGGGQLGYNYQFNSFVFGLEADVDGATGRNYSSASLSNSVFIFPTLTQSDQRLDWLGTVLGRLGWTPAERLLLYVTGGLAFGQSTSSFTLTNGFADPALSAYAQSKRNVGWAVGGGFEFALPDAWSNWSVKVEYLYYDLGSSTGTVGYQNIDLNEAEEFSSLSGKVRNNGNIVRAGLNYKFNLGELAPALAPVVGKY</sequence>
<dbReference type="SUPFAM" id="SSF56925">
    <property type="entry name" value="OMPA-like"/>
    <property type="match status" value="1"/>
</dbReference>
<accession>A0A1I4B0F0</accession>
<evidence type="ECO:0000256" key="1">
    <source>
        <dbReference type="ARBA" id="ARBA00004442"/>
    </source>
</evidence>
<evidence type="ECO:0000256" key="5">
    <source>
        <dbReference type="ARBA" id="ARBA00038306"/>
    </source>
</evidence>
<gene>
    <name evidence="8" type="ORF">SAMN05444581_11278</name>
</gene>
<evidence type="ECO:0000256" key="2">
    <source>
        <dbReference type="ARBA" id="ARBA00022729"/>
    </source>
</evidence>
<dbReference type="PANTHER" id="PTHR34001">
    <property type="entry name" value="BLL7405 PROTEIN"/>
    <property type="match status" value="1"/>
</dbReference>
<feature type="signal peptide" evidence="6">
    <location>
        <begin position="1"/>
        <end position="21"/>
    </location>
</feature>
<dbReference type="STRING" id="1612308.SAMN05444581_11278"/>